<evidence type="ECO:0008006" key="3">
    <source>
        <dbReference type="Google" id="ProtNLM"/>
    </source>
</evidence>
<keyword evidence="2" id="KW-1185">Reference proteome</keyword>
<dbReference type="Proteomes" id="UP000593572">
    <property type="component" value="Unassembled WGS sequence"/>
</dbReference>
<organism evidence="1 2">
    <name type="scientific">Gossypium lobatum</name>
    <dbReference type="NCBI Taxonomy" id="34289"/>
    <lineage>
        <taxon>Eukaryota</taxon>
        <taxon>Viridiplantae</taxon>
        <taxon>Streptophyta</taxon>
        <taxon>Embryophyta</taxon>
        <taxon>Tracheophyta</taxon>
        <taxon>Spermatophyta</taxon>
        <taxon>Magnoliopsida</taxon>
        <taxon>eudicotyledons</taxon>
        <taxon>Gunneridae</taxon>
        <taxon>Pentapetalae</taxon>
        <taxon>rosids</taxon>
        <taxon>malvids</taxon>
        <taxon>Malvales</taxon>
        <taxon>Malvaceae</taxon>
        <taxon>Malvoideae</taxon>
        <taxon>Gossypium</taxon>
    </lineage>
</organism>
<dbReference type="PANTHER" id="PTHR47074">
    <property type="entry name" value="BNAC02G40300D PROTEIN"/>
    <property type="match status" value="1"/>
</dbReference>
<dbReference type="PANTHER" id="PTHR47074:SF48">
    <property type="entry name" value="POLYNUCLEOTIDYL TRANSFERASE, RIBONUCLEASE H-LIKE SUPERFAMILY PROTEIN"/>
    <property type="match status" value="1"/>
</dbReference>
<dbReference type="EMBL" id="JABEZX010000006">
    <property type="protein sequence ID" value="MBA0557537.1"/>
    <property type="molecule type" value="Genomic_DNA"/>
</dbReference>
<accession>A0A7J8LYK5</accession>
<evidence type="ECO:0000313" key="2">
    <source>
        <dbReference type="Proteomes" id="UP000593572"/>
    </source>
</evidence>
<reference evidence="1 2" key="1">
    <citation type="journal article" date="2019" name="Genome Biol. Evol.">
        <title>Insights into the evolution of the New World diploid cottons (Gossypium, subgenus Houzingenia) based on genome sequencing.</title>
        <authorList>
            <person name="Grover C.E."/>
            <person name="Arick M.A. 2nd"/>
            <person name="Thrash A."/>
            <person name="Conover J.L."/>
            <person name="Sanders W.S."/>
            <person name="Peterson D.G."/>
            <person name="Frelichowski J.E."/>
            <person name="Scheffler J.A."/>
            <person name="Scheffler B.E."/>
            <person name="Wendel J.F."/>
        </authorList>
    </citation>
    <scope>NUCLEOTIDE SEQUENCE [LARGE SCALE GENOMIC DNA]</scope>
    <source>
        <strain evidence="1">157</strain>
        <tissue evidence="1">Leaf</tissue>
    </source>
</reference>
<proteinExistence type="predicted"/>
<dbReference type="AlphaFoldDB" id="A0A7J8LYK5"/>
<dbReference type="InterPro" id="IPR052929">
    <property type="entry name" value="RNase_H-like_EbsB-rel"/>
</dbReference>
<name>A0A7J8LYK5_9ROSI</name>
<comment type="caution">
    <text evidence="1">The sequence shown here is derived from an EMBL/GenBank/DDBJ whole genome shotgun (WGS) entry which is preliminary data.</text>
</comment>
<sequence length="263" mass="30213">MPTYERISKIRKEFNSLCPRCGSNVETLIHALKDCPRAKAVLVHGGLKNSLVEGSYWKCVDWIEDAARSLDKKALSDFITVLWNIWNSRNNKVFNDTKEDAKVTWDRAATLSRDFRIFNIMEKPAIPKPVGEKGWQKPGPEVVKINFDAAVNDRMMSFGVVARDNDGFVLGGVRVLLIETLKLNGVNRLKKAHVDFSTLGHRIRELFLLFEPCFNFNFVWTPRSCNKAADQLYKWAYNNKCNKVFDMDYPLEIHDVILKDAIN</sequence>
<evidence type="ECO:0000313" key="1">
    <source>
        <dbReference type="EMBL" id="MBA0557537.1"/>
    </source>
</evidence>
<gene>
    <name evidence="1" type="ORF">Golob_014601</name>
</gene>
<protein>
    <recommendedName>
        <fullName evidence="3">RNase H type-1 domain-containing protein</fullName>
    </recommendedName>
</protein>